<name>A0ABW5XMI8_9SPHI</name>
<dbReference type="EMBL" id="JBHUON010000001">
    <property type="protein sequence ID" value="MFD2863128.1"/>
    <property type="molecule type" value="Genomic_DNA"/>
</dbReference>
<keyword evidence="3" id="KW-1185">Reference proteome</keyword>
<protein>
    <recommendedName>
        <fullName evidence="4">Long-subunit fatty acid transport protein</fullName>
    </recommendedName>
</protein>
<dbReference type="Proteomes" id="UP001597601">
    <property type="component" value="Unassembled WGS sequence"/>
</dbReference>
<organism evidence="2 3">
    <name type="scientific">Mucilaginibacter antarcticus</name>
    <dbReference type="NCBI Taxonomy" id="1855725"/>
    <lineage>
        <taxon>Bacteria</taxon>
        <taxon>Pseudomonadati</taxon>
        <taxon>Bacteroidota</taxon>
        <taxon>Sphingobacteriia</taxon>
        <taxon>Sphingobacteriales</taxon>
        <taxon>Sphingobacteriaceae</taxon>
        <taxon>Mucilaginibacter</taxon>
    </lineage>
</organism>
<evidence type="ECO:0008006" key="4">
    <source>
        <dbReference type="Google" id="ProtNLM"/>
    </source>
</evidence>
<accession>A0ABW5XMI8</accession>
<keyword evidence="1" id="KW-0732">Signal</keyword>
<evidence type="ECO:0000313" key="3">
    <source>
        <dbReference type="Proteomes" id="UP001597601"/>
    </source>
</evidence>
<dbReference type="Gene3D" id="2.40.160.60">
    <property type="entry name" value="Outer membrane protein transport protein (OMPP1/FadL/TodX)"/>
    <property type="match status" value="1"/>
</dbReference>
<sequence>MIKYTKLFITFLLAVSAVGAVAQTTANTSSPYSQYGIGDLTPMLLPQNQAMGGISTGTNIINRYMSINPQNPASHAMISLTTIDAGLSLHSVNLSQAGQPTQRNSNFRLSHITFAIPVTQTSALSFGLMPYSQVGYNYTKSSKGFGSGSSVDTNLINNIYSGQGGLTKAYFGYGFAVKRNLLLGANVGYIFGNIKHFQQVEMPKLFGALNTRVERNNAAGGFTYDLGAQYIWDLSLSRHVVFGYSTSASSKLNSQNSYIISHYTFDSAGNENADVDSVVNEQNAKSKIQLPQIHRFGISYQQDLKFLVGADYSIGNWSELSINGVNAGMANSSTFNVGGQYTPKMDALNNYFATVDYRLGFMLDKTYYNVPNPTGGGSTNITSKAVTVGLGLPLRGSISSFYKMNLTAEFGQRGTLNNGLVKEGYFNVRLGFTLNDKWFQRYKFD</sequence>
<dbReference type="SUPFAM" id="SSF56935">
    <property type="entry name" value="Porins"/>
    <property type="match status" value="1"/>
</dbReference>
<dbReference type="RefSeq" id="WP_377122153.1">
    <property type="nucleotide sequence ID" value="NZ_JBHUON010000001.1"/>
</dbReference>
<comment type="caution">
    <text evidence="2">The sequence shown here is derived from an EMBL/GenBank/DDBJ whole genome shotgun (WGS) entry which is preliminary data.</text>
</comment>
<proteinExistence type="predicted"/>
<feature type="chain" id="PRO_5046598167" description="Long-subunit fatty acid transport protein" evidence="1">
    <location>
        <begin position="23"/>
        <end position="445"/>
    </location>
</feature>
<gene>
    <name evidence="2" type="ORF">ACFSYC_00390</name>
</gene>
<feature type="signal peptide" evidence="1">
    <location>
        <begin position="1"/>
        <end position="22"/>
    </location>
</feature>
<evidence type="ECO:0000256" key="1">
    <source>
        <dbReference type="SAM" id="SignalP"/>
    </source>
</evidence>
<reference evidence="3" key="1">
    <citation type="journal article" date="2019" name="Int. J. Syst. Evol. Microbiol.">
        <title>The Global Catalogue of Microorganisms (GCM) 10K type strain sequencing project: providing services to taxonomists for standard genome sequencing and annotation.</title>
        <authorList>
            <consortium name="The Broad Institute Genomics Platform"/>
            <consortium name="The Broad Institute Genome Sequencing Center for Infectious Disease"/>
            <person name="Wu L."/>
            <person name="Ma J."/>
        </authorList>
    </citation>
    <scope>NUCLEOTIDE SEQUENCE [LARGE SCALE GENOMIC DNA]</scope>
    <source>
        <strain evidence="3">KCTC 52232</strain>
    </source>
</reference>
<evidence type="ECO:0000313" key="2">
    <source>
        <dbReference type="EMBL" id="MFD2863128.1"/>
    </source>
</evidence>